<evidence type="ECO:0000313" key="3">
    <source>
        <dbReference type="RefSeq" id="XP_014674469.1"/>
    </source>
</evidence>
<sequence length="129" mass="14948">MPQVISAVKNVLESASGCDKWYRYVAKVLRDDHGLRVRRDDIRLLLGIMDPEGVAYRKKNCFRRRQYVNKGPNYMWHVDGNGKLKPYGFAIHGAIDGFSRRILWLEVAATNKKPELVAKFFLKPVKELK</sequence>
<keyword evidence="2" id="KW-1185">Reference proteome</keyword>
<dbReference type="RefSeq" id="XP_014674469.1">
    <property type="nucleotide sequence ID" value="XM_014818983.1"/>
</dbReference>
<evidence type="ECO:0000313" key="2">
    <source>
        <dbReference type="Proteomes" id="UP000695022"/>
    </source>
</evidence>
<dbReference type="InterPro" id="IPR058913">
    <property type="entry name" value="Integrase_dom_put"/>
</dbReference>
<dbReference type="Proteomes" id="UP000695022">
    <property type="component" value="Unplaced"/>
</dbReference>
<feature type="non-terminal residue" evidence="3">
    <location>
        <position position="129"/>
    </location>
</feature>
<feature type="domain" description="Integrase core" evidence="1">
    <location>
        <begin position="68"/>
        <end position="121"/>
    </location>
</feature>
<dbReference type="PANTHER" id="PTHR46177:SF1">
    <property type="entry name" value="INTEGRASE CATALYTIC DOMAIN-CONTAINING PROTEIN"/>
    <property type="match status" value="1"/>
</dbReference>
<dbReference type="GeneID" id="106814645"/>
<dbReference type="Pfam" id="PF24764">
    <property type="entry name" value="rva_4"/>
    <property type="match status" value="1"/>
</dbReference>
<organism evidence="2 3">
    <name type="scientific">Priapulus caudatus</name>
    <name type="common">Priapulid worm</name>
    <dbReference type="NCBI Taxonomy" id="37621"/>
    <lineage>
        <taxon>Eukaryota</taxon>
        <taxon>Metazoa</taxon>
        <taxon>Ecdysozoa</taxon>
        <taxon>Scalidophora</taxon>
        <taxon>Priapulida</taxon>
        <taxon>Priapulimorpha</taxon>
        <taxon>Priapulimorphida</taxon>
        <taxon>Priapulidae</taxon>
        <taxon>Priapulus</taxon>
    </lineage>
</organism>
<protein>
    <submittedName>
        <fullName evidence="3">Uncharacterized protein LOC106814645</fullName>
    </submittedName>
</protein>
<evidence type="ECO:0000259" key="1">
    <source>
        <dbReference type="Pfam" id="PF24764"/>
    </source>
</evidence>
<name>A0ABM1EQJ8_PRICU</name>
<dbReference type="PANTHER" id="PTHR46177">
    <property type="entry name" value="INTEGRASE CATALYTIC DOMAIN-CONTAINING PROTEIN"/>
    <property type="match status" value="1"/>
</dbReference>
<gene>
    <name evidence="3" type="primary">LOC106814645</name>
</gene>
<proteinExistence type="predicted"/>
<reference evidence="3" key="1">
    <citation type="submission" date="2025-08" db="UniProtKB">
        <authorList>
            <consortium name="RefSeq"/>
        </authorList>
    </citation>
    <scope>IDENTIFICATION</scope>
</reference>
<accession>A0ABM1EQJ8</accession>